<keyword evidence="2" id="KW-0723">Serine/threonine-protein kinase</keyword>
<evidence type="ECO:0000256" key="2">
    <source>
        <dbReference type="ARBA" id="ARBA00022527"/>
    </source>
</evidence>
<dbReference type="GO" id="GO:0004674">
    <property type="term" value="F:protein serine/threonine kinase activity"/>
    <property type="evidence" value="ECO:0007669"/>
    <property type="project" value="UniProtKB-KW"/>
</dbReference>
<organism evidence="11 12">
    <name type="scientific">Phialophora macrospora</name>
    <dbReference type="NCBI Taxonomy" id="1851006"/>
    <lineage>
        <taxon>Eukaryota</taxon>
        <taxon>Fungi</taxon>
        <taxon>Dikarya</taxon>
        <taxon>Ascomycota</taxon>
        <taxon>Pezizomycotina</taxon>
        <taxon>Eurotiomycetes</taxon>
        <taxon>Chaetothyriomycetidae</taxon>
        <taxon>Chaetothyriales</taxon>
        <taxon>Herpotrichiellaceae</taxon>
        <taxon>Phialophora</taxon>
    </lineage>
</organism>
<keyword evidence="9" id="KW-0175">Coiled coil</keyword>
<dbReference type="InterPro" id="IPR050660">
    <property type="entry name" value="NEK_Ser/Thr_kinase"/>
</dbReference>
<keyword evidence="6" id="KW-0067">ATP-binding</keyword>
<keyword evidence="3" id="KW-0808">Transferase</keyword>
<evidence type="ECO:0000256" key="9">
    <source>
        <dbReference type="SAM" id="Coils"/>
    </source>
</evidence>
<name>A0A0D2GN76_9EURO</name>
<evidence type="ECO:0000256" key="7">
    <source>
        <dbReference type="ARBA" id="ARBA00047899"/>
    </source>
</evidence>
<reference evidence="11 12" key="1">
    <citation type="submission" date="2015-01" db="EMBL/GenBank/DDBJ databases">
        <title>The Genome Sequence of Capronia semiimmersa CBS27337.</title>
        <authorList>
            <consortium name="The Broad Institute Genomics Platform"/>
            <person name="Cuomo C."/>
            <person name="de Hoog S."/>
            <person name="Gorbushina A."/>
            <person name="Stielow B."/>
            <person name="Teixiera M."/>
            <person name="Abouelleil A."/>
            <person name="Chapman S.B."/>
            <person name="Priest M."/>
            <person name="Young S.K."/>
            <person name="Wortman J."/>
            <person name="Nusbaum C."/>
            <person name="Birren B."/>
        </authorList>
    </citation>
    <scope>NUCLEOTIDE SEQUENCE [LARGE SCALE GENOMIC DNA]</scope>
    <source>
        <strain evidence="11 12">CBS 27337</strain>
    </source>
</reference>
<dbReference type="Gene3D" id="1.10.510.10">
    <property type="entry name" value="Transferase(Phosphotransferase) domain 1"/>
    <property type="match status" value="1"/>
</dbReference>
<gene>
    <name evidence="11" type="ORF">PV04_01936</name>
</gene>
<dbReference type="PANTHER" id="PTHR43671">
    <property type="entry name" value="SERINE/THREONINE-PROTEIN KINASE NEK"/>
    <property type="match status" value="1"/>
</dbReference>
<comment type="catalytic activity">
    <reaction evidence="8">
        <text>L-seryl-[protein] + ATP = O-phospho-L-seryl-[protein] + ADP + H(+)</text>
        <dbReference type="Rhea" id="RHEA:17989"/>
        <dbReference type="Rhea" id="RHEA-COMP:9863"/>
        <dbReference type="Rhea" id="RHEA-COMP:11604"/>
        <dbReference type="ChEBI" id="CHEBI:15378"/>
        <dbReference type="ChEBI" id="CHEBI:29999"/>
        <dbReference type="ChEBI" id="CHEBI:30616"/>
        <dbReference type="ChEBI" id="CHEBI:83421"/>
        <dbReference type="ChEBI" id="CHEBI:456216"/>
        <dbReference type="EC" id="2.7.11.1"/>
    </reaction>
</comment>
<feature type="domain" description="Protein kinase" evidence="10">
    <location>
        <begin position="76"/>
        <end position="411"/>
    </location>
</feature>
<evidence type="ECO:0000313" key="12">
    <source>
        <dbReference type="Proteomes" id="UP000054266"/>
    </source>
</evidence>
<protein>
    <recommendedName>
        <fullName evidence="1">non-specific serine/threonine protein kinase</fullName>
        <ecNumber evidence="1">2.7.11.1</ecNumber>
    </recommendedName>
</protein>
<keyword evidence="4" id="KW-0547">Nucleotide-binding</keyword>
<dbReference type="SMART" id="SM00220">
    <property type="entry name" value="S_TKc"/>
    <property type="match status" value="1"/>
</dbReference>
<dbReference type="GO" id="GO:0005524">
    <property type="term" value="F:ATP binding"/>
    <property type="evidence" value="ECO:0007669"/>
    <property type="project" value="UniProtKB-KW"/>
</dbReference>
<dbReference type="PROSITE" id="PS00108">
    <property type="entry name" value="PROTEIN_KINASE_ST"/>
    <property type="match status" value="1"/>
</dbReference>
<dbReference type="PANTHER" id="PTHR43671:SF98">
    <property type="entry name" value="SERINE_THREONINE-PROTEIN KINASE NEK11"/>
    <property type="match status" value="1"/>
</dbReference>
<dbReference type="InterPro" id="IPR011009">
    <property type="entry name" value="Kinase-like_dom_sf"/>
</dbReference>
<sequence length="437" mass="51117">MRERIMRFRDFDTKWTVLATTSEDPYKQARWTRDQGLVARRIQKWKARHTWYDGRAEMFALSRAYIENDPEKDSAWECVDLLGAGAFGMVGKWCKFDANRRTIDTVAIKQFNYESWECDSDGKPGVPAEVALPKALDRQGCHSIAGVRTARFFDVSRPKWRIYLEYYGHGTLGDLVYRYIEKNHEERTSVHIPEDFIWQAFHDLATAYHHMHFFRLKSLGAKGRGADAANGHFLLHLDLKHANVLLGDAPRDEKFMPYPTLKIADWALGECTSRQDPKNSRKWRSNGTICWMPPEQYDINRFGQNWEHNVLGGPSRAYSAKHALWQMAANIYGMMELDMDNRKLEKKLREADRDEHHTRKNGYSLLPGYHHRYYSDELCKLVEDCLHIRPGDRPDPETLSRRVKKGLEPCLRRYAKTGRLERLEATKAEWGTPKKHR</sequence>
<evidence type="ECO:0000256" key="1">
    <source>
        <dbReference type="ARBA" id="ARBA00012513"/>
    </source>
</evidence>
<dbReference type="InterPro" id="IPR008271">
    <property type="entry name" value="Ser/Thr_kinase_AS"/>
</dbReference>
<dbReference type="AlphaFoldDB" id="A0A0D2GN76"/>
<evidence type="ECO:0000256" key="8">
    <source>
        <dbReference type="ARBA" id="ARBA00048679"/>
    </source>
</evidence>
<evidence type="ECO:0000259" key="10">
    <source>
        <dbReference type="PROSITE" id="PS50011"/>
    </source>
</evidence>
<dbReference type="GO" id="GO:0005634">
    <property type="term" value="C:nucleus"/>
    <property type="evidence" value="ECO:0007669"/>
    <property type="project" value="TreeGrafter"/>
</dbReference>
<dbReference type="InterPro" id="IPR000719">
    <property type="entry name" value="Prot_kinase_dom"/>
</dbReference>
<dbReference type="EMBL" id="KN846956">
    <property type="protein sequence ID" value="KIW73849.1"/>
    <property type="molecule type" value="Genomic_DNA"/>
</dbReference>
<dbReference type="PROSITE" id="PS50011">
    <property type="entry name" value="PROTEIN_KINASE_DOM"/>
    <property type="match status" value="1"/>
</dbReference>
<evidence type="ECO:0000256" key="4">
    <source>
        <dbReference type="ARBA" id="ARBA00022741"/>
    </source>
</evidence>
<dbReference type="EC" id="2.7.11.1" evidence="1"/>
<comment type="catalytic activity">
    <reaction evidence="7">
        <text>L-threonyl-[protein] + ATP = O-phospho-L-threonyl-[protein] + ADP + H(+)</text>
        <dbReference type="Rhea" id="RHEA:46608"/>
        <dbReference type="Rhea" id="RHEA-COMP:11060"/>
        <dbReference type="Rhea" id="RHEA-COMP:11605"/>
        <dbReference type="ChEBI" id="CHEBI:15378"/>
        <dbReference type="ChEBI" id="CHEBI:30013"/>
        <dbReference type="ChEBI" id="CHEBI:30616"/>
        <dbReference type="ChEBI" id="CHEBI:61977"/>
        <dbReference type="ChEBI" id="CHEBI:456216"/>
        <dbReference type="EC" id="2.7.11.1"/>
    </reaction>
</comment>
<dbReference type="HOGENOM" id="CLU_660629_0_0_1"/>
<evidence type="ECO:0000256" key="5">
    <source>
        <dbReference type="ARBA" id="ARBA00022777"/>
    </source>
</evidence>
<feature type="coiled-coil region" evidence="9">
    <location>
        <begin position="334"/>
        <end position="361"/>
    </location>
</feature>
<proteinExistence type="predicted"/>
<evidence type="ECO:0000313" key="11">
    <source>
        <dbReference type="EMBL" id="KIW73849.1"/>
    </source>
</evidence>
<keyword evidence="5" id="KW-0418">Kinase</keyword>
<dbReference type="Proteomes" id="UP000054266">
    <property type="component" value="Unassembled WGS sequence"/>
</dbReference>
<keyword evidence="12" id="KW-1185">Reference proteome</keyword>
<evidence type="ECO:0000256" key="3">
    <source>
        <dbReference type="ARBA" id="ARBA00022679"/>
    </source>
</evidence>
<dbReference type="SUPFAM" id="SSF56112">
    <property type="entry name" value="Protein kinase-like (PK-like)"/>
    <property type="match status" value="1"/>
</dbReference>
<evidence type="ECO:0000256" key="6">
    <source>
        <dbReference type="ARBA" id="ARBA00022840"/>
    </source>
</evidence>
<dbReference type="STRING" id="5601.A0A0D2GN76"/>
<dbReference type="Pfam" id="PF00069">
    <property type="entry name" value="Pkinase"/>
    <property type="match status" value="1"/>
</dbReference>
<accession>A0A0D2GN76</accession>